<evidence type="ECO:0000313" key="1">
    <source>
        <dbReference type="EMBL" id="CAF1390504.1"/>
    </source>
</evidence>
<sequence>MFKDYWNQNHPHKLIPTLSTNDSQCICETCLNEFLLKLNLIDNQQQPITLSNISITNDTVQQQAIHPTYEAISSDNDQLNK</sequence>
<dbReference type="Proteomes" id="UP000663864">
    <property type="component" value="Unassembled WGS sequence"/>
</dbReference>
<accession>A0A815MTE1</accession>
<organism evidence="2 5">
    <name type="scientific">Rotaria sordida</name>
    <dbReference type="NCBI Taxonomy" id="392033"/>
    <lineage>
        <taxon>Eukaryota</taxon>
        <taxon>Metazoa</taxon>
        <taxon>Spiralia</taxon>
        <taxon>Gnathifera</taxon>
        <taxon>Rotifera</taxon>
        <taxon>Eurotatoria</taxon>
        <taxon>Bdelloidea</taxon>
        <taxon>Philodinida</taxon>
        <taxon>Philodinidae</taxon>
        <taxon>Rotaria</taxon>
    </lineage>
</organism>
<protein>
    <submittedName>
        <fullName evidence="2">Uncharacterized protein</fullName>
    </submittedName>
</protein>
<dbReference type="EMBL" id="CAJNOU010003434">
    <property type="protein sequence ID" value="CAF1390504.1"/>
    <property type="molecule type" value="Genomic_DNA"/>
</dbReference>
<comment type="caution">
    <text evidence="2">The sequence shown here is derived from an EMBL/GenBank/DDBJ whole genome shotgun (WGS) entry which is preliminary data.</text>
</comment>
<gene>
    <name evidence="4" type="ORF">FNK824_LOCUS29869</name>
    <name evidence="3" type="ORF">JBS370_LOCUS9084</name>
    <name evidence="1" type="ORF">SEV965_LOCUS30899</name>
    <name evidence="2" type="ORF">ZHD862_LOCUS34210</name>
</gene>
<dbReference type="EMBL" id="CAJOBE010008883">
    <property type="protein sequence ID" value="CAF4072056.1"/>
    <property type="molecule type" value="Genomic_DNA"/>
</dbReference>
<evidence type="ECO:0000313" key="2">
    <source>
        <dbReference type="EMBL" id="CAF1427257.1"/>
    </source>
</evidence>
<evidence type="ECO:0000313" key="4">
    <source>
        <dbReference type="EMBL" id="CAF4072056.1"/>
    </source>
</evidence>
<name>A0A815MTE1_9BILA</name>
<dbReference type="Proteomes" id="UP000663889">
    <property type="component" value="Unassembled WGS sequence"/>
</dbReference>
<dbReference type="Proteomes" id="UP000663874">
    <property type="component" value="Unassembled WGS sequence"/>
</dbReference>
<dbReference type="AlphaFoldDB" id="A0A815MTE1"/>
<reference evidence="2" key="1">
    <citation type="submission" date="2021-02" db="EMBL/GenBank/DDBJ databases">
        <authorList>
            <person name="Nowell W R."/>
        </authorList>
    </citation>
    <scope>NUCLEOTIDE SEQUENCE</scope>
</reference>
<dbReference type="EMBL" id="CAJOBD010000601">
    <property type="protein sequence ID" value="CAF3694529.1"/>
    <property type="molecule type" value="Genomic_DNA"/>
</dbReference>
<dbReference type="EMBL" id="CAJNOT010004329">
    <property type="protein sequence ID" value="CAF1427257.1"/>
    <property type="molecule type" value="Genomic_DNA"/>
</dbReference>
<evidence type="ECO:0000313" key="5">
    <source>
        <dbReference type="Proteomes" id="UP000663864"/>
    </source>
</evidence>
<proteinExistence type="predicted"/>
<evidence type="ECO:0000313" key="3">
    <source>
        <dbReference type="EMBL" id="CAF3694529.1"/>
    </source>
</evidence>
<dbReference type="Proteomes" id="UP000663836">
    <property type="component" value="Unassembled WGS sequence"/>
</dbReference>